<evidence type="ECO:0000313" key="6">
    <source>
        <dbReference type="Proteomes" id="UP000490060"/>
    </source>
</evidence>
<keyword evidence="1 3" id="KW-0732">Signal</keyword>
<reference evidence="5 6" key="1">
    <citation type="submission" date="2017-11" db="EMBL/GenBank/DDBJ databases">
        <authorList>
            <person name="Duchaud E."/>
        </authorList>
    </citation>
    <scope>NUCLEOTIDE SEQUENCE [LARGE SCALE GENOMIC DNA]</scope>
    <source>
        <strain evidence="5 6">TNO010</strain>
    </source>
</reference>
<gene>
    <name evidence="5" type="ORF">TNO010_220334</name>
</gene>
<dbReference type="InterPro" id="IPR036249">
    <property type="entry name" value="Thioredoxin-like_sf"/>
</dbReference>
<proteinExistence type="predicted"/>
<dbReference type="EMBL" id="OENE01000015">
    <property type="protein sequence ID" value="SOU88889.1"/>
    <property type="molecule type" value="Genomic_DNA"/>
</dbReference>
<evidence type="ECO:0000256" key="3">
    <source>
        <dbReference type="SAM" id="SignalP"/>
    </source>
</evidence>
<dbReference type="SUPFAM" id="SSF52833">
    <property type="entry name" value="Thioredoxin-like"/>
    <property type="match status" value="1"/>
</dbReference>
<evidence type="ECO:0000256" key="1">
    <source>
        <dbReference type="ARBA" id="ARBA00022729"/>
    </source>
</evidence>
<dbReference type="RefSeq" id="WP_058885825.1">
    <property type="nucleotide sequence ID" value="NZ_JAFMUH010000001.1"/>
</dbReference>
<name>A0A2I2M8L7_9FLAO</name>
<dbReference type="PANTHER" id="PTHR15337">
    <property type="entry name" value="ANTERIOR GRADIENT PROTEIN-RELATED"/>
    <property type="match status" value="1"/>
</dbReference>
<protein>
    <submittedName>
        <fullName evidence="5">Thioredoxin</fullName>
    </submittedName>
</protein>
<accession>A0A2I2M8L7</accession>
<evidence type="ECO:0000313" key="5">
    <source>
        <dbReference type="EMBL" id="SOU88889.1"/>
    </source>
</evidence>
<dbReference type="Gene3D" id="3.40.30.10">
    <property type="entry name" value="Glutaredoxin"/>
    <property type="match status" value="1"/>
</dbReference>
<dbReference type="InterPro" id="IPR051099">
    <property type="entry name" value="AGR/TXD"/>
</dbReference>
<keyword evidence="2" id="KW-0676">Redox-active center</keyword>
<feature type="domain" description="Spermatogenesis-associated protein 20-like TRX" evidence="4">
    <location>
        <begin position="18"/>
        <end position="150"/>
    </location>
</feature>
<dbReference type="InterPro" id="IPR004879">
    <property type="entry name" value="Ssp411-like_TRX"/>
</dbReference>
<organism evidence="5 6">
    <name type="scientific">Tenacibaculum finnmarkense genomovar ulcerans</name>
    <dbReference type="NCBI Taxonomy" id="2781388"/>
    <lineage>
        <taxon>Bacteria</taxon>
        <taxon>Pseudomonadati</taxon>
        <taxon>Bacteroidota</taxon>
        <taxon>Flavobacteriia</taxon>
        <taxon>Flavobacteriales</taxon>
        <taxon>Flavobacteriaceae</taxon>
        <taxon>Tenacibaculum</taxon>
        <taxon>Tenacibaculum finnmarkense</taxon>
    </lineage>
</organism>
<sequence length="172" mass="20247">MKNLFLVLFLAIISVNVNAQEDVNWLTFEEAIEKNTANPKPILVSLYTDWCGWCKKMDKTTYKNNVLVSYINKHYYAVKMDGEGKDDISFNGTTYKYIKQDGMKYHELAAQIMKGQMSYPSTAFFDPEKRLIQTIPGYLEKQRFEKIINFFTKDTYKTTEWTTFEKEFKSTI</sequence>
<dbReference type="PANTHER" id="PTHR15337:SF11">
    <property type="entry name" value="THIOREDOXIN DOMAIN-CONTAINING PROTEIN"/>
    <property type="match status" value="1"/>
</dbReference>
<feature type="chain" id="PRO_5014112891" evidence="3">
    <location>
        <begin position="20"/>
        <end position="172"/>
    </location>
</feature>
<evidence type="ECO:0000256" key="2">
    <source>
        <dbReference type="ARBA" id="ARBA00023284"/>
    </source>
</evidence>
<dbReference type="PROSITE" id="PS00194">
    <property type="entry name" value="THIOREDOXIN_1"/>
    <property type="match status" value="1"/>
</dbReference>
<dbReference type="InterPro" id="IPR017937">
    <property type="entry name" value="Thioredoxin_CS"/>
</dbReference>
<evidence type="ECO:0000259" key="4">
    <source>
        <dbReference type="Pfam" id="PF03190"/>
    </source>
</evidence>
<feature type="signal peptide" evidence="3">
    <location>
        <begin position="1"/>
        <end position="19"/>
    </location>
</feature>
<dbReference type="AlphaFoldDB" id="A0A2I2M8L7"/>
<dbReference type="Proteomes" id="UP000490060">
    <property type="component" value="Unassembled WGS sequence"/>
</dbReference>
<dbReference type="Pfam" id="PF03190">
    <property type="entry name" value="Thioredox_DsbH"/>
    <property type="match status" value="1"/>
</dbReference>